<name>A0A843VAS6_COLES</name>
<dbReference type="AlphaFoldDB" id="A0A843VAS6"/>
<evidence type="ECO:0000313" key="1">
    <source>
        <dbReference type="EMBL" id="MQL90830.1"/>
    </source>
</evidence>
<accession>A0A843VAS6</accession>
<organism evidence="1 2">
    <name type="scientific">Colocasia esculenta</name>
    <name type="common">Wild taro</name>
    <name type="synonym">Arum esculentum</name>
    <dbReference type="NCBI Taxonomy" id="4460"/>
    <lineage>
        <taxon>Eukaryota</taxon>
        <taxon>Viridiplantae</taxon>
        <taxon>Streptophyta</taxon>
        <taxon>Embryophyta</taxon>
        <taxon>Tracheophyta</taxon>
        <taxon>Spermatophyta</taxon>
        <taxon>Magnoliopsida</taxon>
        <taxon>Liliopsida</taxon>
        <taxon>Araceae</taxon>
        <taxon>Aroideae</taxon>
        <taxon>Colocasieae</taxon>
        <taxon>Colocasia</taxon>
    </lineage>
</organism>
<gene>
    <name evidence="1" type="ORF">Taro_023420</name>
</gene>
<reference evidence="1" key="1">
    <citation type="submission" date="2017-07" db="EMBL/GenBank/DDBJ databases">
        <title>Taro Niue Genome Assembly and Annotation.</title>
        <authorList>
            <person name="Atibalentja N."/>
            <person name="Keating K."/>
            <person name="Fields C.J."/>
        </authorList>
    </citation>
    <scope>NUCLEOTIDE SEQUENCE</scope>
    <source>
        <strain evidence="1">Niue_2</strain>
        <tissue evidence="1">Leaf</tissue>
    </source>
</reference>
<protein>
    <submittedName>
        <fullName evidence="1">Uncharacterized protein</fullName>
    </submittedName>
</protein>
<dbReference type="EMBL" id="NMUH01001275">
    <property type="protein sequence ID" value="MQL90830.1"/>
    <property type="molecule type" value="Genomic_DNA"/>
</dbReference>
<proteinExistence type="predicted"/>
<dbReference type="Proteomes" id="UP000652761">
    <property type="component" value="Unassembled WGS sequence"/>
</dbReference>
<keyword evidence="2" id="KW-1185">Reference proteome</keyword>
<evidence type="ECO:0000313" key="2">
    <source>
        <dbReference type="Proteomes" id="UP000652761"/>
    </source>
</evidence>
<comment type="caution">
    <text evidence="1">The sequence shown here is derived from an EMBL/GenBank/DDBJ whole genome shotgun (WGS) entry which is preliminary data.</text>
</comment>
<sequence>MESAVGPIIFERFARVMGRISVQKGNSLTFHRFVYREYHQGLIKYDLLAPLLSECEQLSPSDWERFYPLTAQQLLDLNASLARLYQPPLSAAQFLDLNSIHLIRDPFDTWVERYKVYVAMKKELKDNHIFYPISVDQFLQHASVGTSTFYKFSLDSNEYDTFIEAQRQLHIQRMAPVLGPSYSMVYGAFQKERFYRYNNFII</sequence>